<gene>
    <name evidence="1" type="ORF">F1735_28700</name>
</gene>
<sequence length="153" mass="17619">MTGIMPGYRNVYNCAFTTVRAKQLPYKYAYGNEKLHQLLNFSLSIVVSDDLHFFEMPGMNLVLDLLFKNRSAGHQACVEFVFLPNGKDLPVDFVVVSYRDCEPGDEEAALYTYDEFGKELYDELMRQSESDPTRREKASKLIQKFELGKYANC</sequence>
<evidence type="ECO:0000313" key="2">
    <source>
        <dbReference type="Proteomes" id="UP000610594"/>
    </source>
</evidence>
<dbReference type="EMBL" id="WHJF01000121">
    <property type="protein sequence ID" value="NHZ66225.1"/>
    <property type="molecule type" value="Genomic_DNA"/>
</dbReference>
<proteinExistence type="predicted"/>
<accession>A0ABX0MU25</accession>
<organism evidence="1 2">
    <name type="scientific">Massilia genomosp. 1</name>
    <dbReference type="NCBI Taxonomy" id="2609280"/>
    <lineage>
        <taxon>Bacteria</taxon>
        <taxon>Pseudomonadati</taxon>
        <taxon>Pseudomonadota</taxon>
        <taxon>Betaproteobacteria</taxon>
        <taxon>Burkholderiales</taxon>
        <taxon>Oxalobacteraceae</taxon>
        <taxon>Telluria group</taxon>
        <taxon>Massilia</taxon>
    </lineage>
</organism>
<dbReference type="Proteomes" id="UP000610594">
    <property type="component" value="Unassembled WGS sequence"/>
</dbReference>
<reference evidence="1 2" key="1">
    <citation type="submission" date="2019-10" db="EMBL/GenBank/DDBJ databases">
        <title>Taxonomy of Antarctic Massilia spp.: description of Massilia rubra sp. nov., Massilia aquatica sp. nov., Massilia mucilaginosa sp. nov., Massilia frigida sp. nov. isolated from streams, lakes and regoliths.</title>
        <authorList>
            <person name="Holochova P."/>
            <person name="Sedlacek I."/>
            <person name="Kralova S."/>
            <person name="Maslanova I."/>
            <person name="Busse H.-J."/>
            <person name="Stankova E."/>
            <person name="Vrbovska V."/>
            <person name="Kovarovic V."/>
            <person name="Bartak M."/>
            <person name="Svec P."/>
            <person name="Pantucek R."/>
        </authorList>
    </citation>
    <scope>NUCLEOTIDE SEQUENCE [LARGE SCALE GENOMIC DNA]</scope>
    <source>
        <strain evidence="1 2">CCM 8694</strain>
    </source>
</reference>
<name>A0ABX0MU25_9BURK</name>
<comment type="caution">
    <text evidence="1">The sequence shown here is derived from an EMBL/GenBank/DDBJ whole genome shotgun (WGS) entry which is preliminary data.</text>
</comment>
<keyword evidence="2" id="KW-1185">Reference proteome</keyword>
<protein>
    <submittedName>
        <fullName evidence="1">Uncharacterized protein</fullName>
    </submittedName>
</protein>
<evidence type="ECO:0000313" key="1">
    <source>
        <dbReference type="EMBL" id="NHZ66225.1"/>
    </source>
</evidence>